<dbReference type="EMBL" id="JAWQEG010003562">
    <property type="protein sequence ID" value="KAK3865561.1"/>
    <property type="molecule type" value="Genomic_DNA"/>
</dbReference>
<organism evidence="2 3">
    <name type="scientific">Petrolisthes cinctipes</name>
    <name type="common">Flat porcelain crab</name>
    <dbReference type="NCBI Taxonomy" id="88211"/>
    <lineage>
        <taxon>Eukaryota</taxon>
        <taxon>Metazoa</taxon>
        <taxon>Ecdysozoa</taxon>
        <taxon>Arthropoda</taxon>
        <taxon>Crustacea</taxon>
        <taxon>Multicrustacea</taxon>
        <taxon>Malacostraca</taxon>
        <taxon>Eumalacostraca</taxon>
        <taxon>Eucarida</taxon>
        <taxon>Decapoda</taxon>
        <taxon>Pleocyemata</taxon>
        <taxon>Anomura</taxon>
        <taxon>Galatheoidea</taxon>
        <taxon>Porcellanidae</taxon>
        <taxon>Petrolisthes</taxon>
    </lineage>
</organism>
<protein>
    <submittedName>
        <fullName evidence="2">Uncharacterized protein</fullName>
    </submittedName>
</protein>
<sequence length="76" mass="8786">MENGLPVDQQPTHLPRDPRYWNQEEKSIIHTGRITEETCWEVPGVLRCPSESERSQEMVQGTVKSPQILTKNKVNK</sequence>
<comment type="caution">
    <text evidence="2">The sequence shown here is derived from an EMBL/GenBank/DDBJ whole genome shotgun (WGS) entry which is preliminary data.</text>
</comment>
<name>A0AAE1F227_PETCI</name>
<evidence type="ECO:0000313" key="2">
    <source>
        <dbReference type="EMBL" id="KAK3865561.1"/>
    </source>
</evidence>
<evidence type="ECO:0000256" key="1">
    <source>
        <dbReference type="SAM" id="MobiDB-lite"/>
    </source>
</evidence>
<proteinExistence type="predicted"/>
<dbReference type="Proteomes" id="UP001286313">
    <property type="component" value="Unassembled WGS sequence"/>
</dbReference>
<accession>A0AAE1F227</accession>
<gene>
    <name evidence="2" type="ORF">Pcinc_028840</name>
</gene>
<keyword evidence="3" id="KW-1185">Reference proteome</keyword>
<dbReference type="AlphaFoldDB" id="A0AAE1F227"/>
<reference evidence="2" key="1">
    <citation type="submission" date="2023-10" db="EMBL/GenBank/DDBJ databases">
        <title>Genome assemblies of two species of porcelain crab, Petrolisthes cinctipes and Petrolisthes manimaculis (Anomura: Porcellanidae).</title>
        <authorList>
            <person name="Angst P."/>
        </authorList>
    </citation>
    <scope>NUCLEOTIDE SEQUENCE</scope>
    <source>
        <strain evidence="2">PB745_01</strain>
        <tissue evidence="2">Gill</tissue>
    </source>
</reference>
<feature type="region of interest" description="Disordered" evidence="1">
    <location>
        <begin position="51"/>
        <end position="76"/>
    </location>
</feature>
<evidence type="ECO:0000313" key="3">
    <source>
        <dbReference type="Proteomes" id="UP001286313"/>
    </source>
</evidence>
<feature type="compositionally biased region" description="Polar residues" evidence="1">
    <location>
        <begin position="57"/>
        <end position="76"/>
    </location>
</feature>